<evidence type="ECO:0000313" key="2">
    <source>
        <dbReference type="Proteomes" id="UP000298337"/>
    </source>
</evidence>
<proteinExistence type="predicted"/>
<dbReference type="EMBL" id="SRLA01000003">
    <property type="protein sequence ID" value="TGE06577.1"/>
    <property type="molecule type" value="Genomic_DNA"/>
</dbReference>
<evidence type="ECO:0000313" key="1">
    <source>
        <dbReference type="EMBL" id="TGE06577.1"/>
    </source>
</evidence>
<sequence length="265" mass="28076">MRFLYVALICAAALVSSCEDPGSSAAPNDPSVAPDANLLTTGRIRMRALESGSGSGRQLQLLFQDEGNYPCANYKLNTTYEQANKQVKLAFTGITKPSGICLTAIGPARSAVDVSTLPIGKYQLLFDVGGRSTSGTLEIQNTQLKLSSNDPSLVEVLIPEIHFTPKNIIWGYATTMLPQAQASVEVLRDSLQRLGATPITLPAGVYSPFTIAANGLPEPPQVSAGARALLLLANYSGSPERIQAYVKRANAATPGLNLWINTSGI</sequence>
<organism evidence="1 2">
    <name type="scientific">Hymenobacter fodinae</name>
    <dbReference type="NCBI Taxonomy" id="2510796"/>
    <lineage>
        <taxon>Bacteria</taxon>
        <taxon>Pseudomonadati</taxon>
        <taxon>Bacteroidota</taxon>
        <taxon>Cytophagia</taxon>
        <taxon>Cytophagales</taxon>
        <taxon>Hymenobacteraceae</taxon>
        <taxon>Hymenobacter</taxon>
    </lineage>
</organism>
<dbReference type="PROSITE" id="PS51257">
    <property type="entry name" value="PROKAR_LIPOPROTEIN"/>
    <property type="match status" value="1"/>
</dbReference>
<name>A0A4Z0P7G1_9BACT</name>
<comment type="caution">
    <text evidence="1">The sequence shown here is derived from an EMBL/GenBank/DDBJ whole genome shotgun (WGS) entry which is preliminary data.</text>
</comment>
<protein>
    <submittedName>
        <fullName evidence="1">Uncharacterized protein</fullName>
    </submittedName>
</protein>
<dbReference type="AlphaFoldDB" id="A0A4Z0P7G1"/>
<dbReference type="RefSeq" id="WP_135435349.1">
    <property type="nucleotide sequence ID" value="NZ_SRLA01000003.1"/>
</dbReference>
<keyword evidence="2" id="KW-1185">Reference proteome</keyword>
<dbReference type="Proteomes" id="UP000298337">
    <property type="component" value="Unassembled WGS sequence"/>
</dbReference>
<dbReference type="OrthoDB" id="978468at2"/>
<gene>
    <name evidence="1" type="ORF">EU556_17245</name>
</gene>
<reference evidence="1 2" key="1">
    <citation type="submission" date="2019-04" db="EMBL/GenBank/DDBJ databases">
        <authorList>
            <person name="Feng G."/>
            <person name="Zhang J."/>
            <person name="Zhu H."/>
        </authorList>
    </citation>
    <scope>NUCLEOTIDE SEQUENCE [LARGE SCALE GENOMIC DNA]</scope>
    <source>
        <strain evidence="1 2">92R-1</strain>
    </source>
</reference>
<accession>A0A4Z0P7G1</accession>